<keyword evidence="4" id="KW-1185">Reference proteome</keyword>
<dbReference type="SUPFAM" id="SSF103039">
    <property type="entry name" value="CheC-like"/>
    <property type="match status" value="1"/>
</dbReference>
<feature type="domain" description="Chemotaxis phosphatase CheX-like" evidence="2">
    <location>
        <begin position="42"/>
        <end position="132"/>
    </location>
</feature>
<dbReference type="EC" id="3.-.-.-" evidence="3"/>
<comment type="caution">
    <text evidence="3">The sequence shown here is derived from an EMBL/GenBank/DDBJ whole genome shotgun (WGS) entry which is preliminary data.</text>
</comment>
<dbReference type="EMBL" id="MZGW01000001">
    <property type="protein sequence ID" value="OPJ57025.1"/>
    <property type="molecule type" value="Genomic_DNA"/>
</dbReference>
<sequence length="155" mass="16896">MEAVYINQILNSTKEVIDMCCNEDIQKGNPYIKQSPYSTEDISVNIGITGDLKGQLVIALGKNTIKYLAGQMMGGMEINDIEMAKSAMGELGNMIMGTAATKLSQMQTIIDITPPMILEGKVNITNPQQTITLPFKTKSNLNFDMNISIKSGKGE</sequence>
<dbReference type="OrthoDB" id="9788100at2"/>
<reference evidence="3 4" key="1">
    <citation type="submission" date="2017-03" db="EMBL/GenBank/DDBJ databases">
        <title>Genome sequence of Clostridium thermoalcaliphilum DSM 7309.</title>
        <authorList>
            <person name="Poehlein A."/>
            <person name="Daniel R."/>
        </authorList>
    </citation>
    <scope>NUCLEOTIDE SEQUENCE [LARGE SCALE GENOMIC DNA]</scope>
    <source>
        <strain evidence="3 4">DSM 7309</strain>
    </source>
</reference>
<dbReference type="InterPro" id="IPR038756">
    <property type="entry name" value="CheX-like"/>
</dbReference>
<dbReference type="AlphaFoldDB" id="A0A1V4IBL7"/>
<evidence type="ECO:0000313" key="4">
    <source>
        <dbReference type="Proteomes" id="UP000190140"/>
    </source>
</evidence>
<organism evidence="3 4">
    <name type="scientific">Alkalithermobacter paradoxus</name>
    <dbReference type="NCBI Taxonomy" id="29349"/>
    <lineage>
        <taxon>Bacteria</taxon>
        <taxon>Bacillati</taxon>
        <taxon>Bacillota</taxon>
        <taxon>Clostridia</taxon>
        <taxon>Peptostreptococcales</taxon>
        <taxon>Tepidibacteraceae</taxon>
        <taxon>Alkalithermobacter</taxon>
    </lineage>
</organism>
<dbReference type="PANTHER" id="PTHR39452">
    <property type="entry name" value="CHEY-P PHOSPHATASE CHEX"/>
    <property type="match status" value="1"/>
</dbReference>
<keyword evidence="3" id="KW-0378">Hydrolase</keyword>
<evidence type="ECO:0000259" key="2">
    <source>
        <dbReference type="Pfam" id="PF13690"/>
    </source>
</evidence>
<proteinExistence type="predicted"/>
<dbReference type="GO" id="GO:0006935">
    <property type="term" value="P:chemotaxis"/>
    <property type="evidence" value="ECO:0007669"/>
    <property type="project" value="UniProtKB-KW"/>
</dbReference>
<dbReference type="RefSeq" id="WP_158080437.1">
    <property type="nucleotide sequence ID" value="NZ_MZGW01000001.1"/>
</dbReference>
<evidence type="ECO:0000256" key="1">
    <source>
        <dbReference type="ARBA" id="ARBA00022500"/>
    </source>
</evidence>
<dbReference type="Pfam" id="PF13690">
    <property type="entry name" value="CheX"/>
    <property type="match status" value="1"/>
</dbReference>
<evidence type="ECO:0000313" key="3">
    <source>
        <dbReference type="EMBL" id="OPJ57025.1"/>
    </source>
</evidence>
<accession>A0A1V4IBL7</accession>
<dbReference type="Proteomes" id="UP000190140">
    <property type="component" value="Unassembled WGS sequence"/>
</dbReference>
<gene>
    <name evidence="3" type="primary">cheX</name>
    <name evidence="3" type="ORF">CLOTH_03070</name>
</gene>
<dbReference type="GO" id="GO:0016787">
    <property type="term" value="F:hydrolase activity"/>
    <property type="evidence" value="ECO:0007669"/>
    <property type="project" value="UniProtKB-KW"/>
</dbReference>
<dbReference type="InterPro" id="IPR028976">
    <property type="entry name" value="CheC-like_sf"/>
</dbReference>
<dbReference type="CDD" id="cd17906">
    <property type="entry name" value="CheX"/>
    <property type="match status" value="1"/>
</dbReference>
<dbReference type="STRING" id="29349.CLOTH_03070"/>
<protein>
    <submittedName>
        <fullName evidence="3">CheY-P phosphatase CheX</fullName>
        <ecNumber evidence="3">3.-.-.-</ecNumber>
    </submittedName>
</protein>
<dbReference type="Gene3D" id="3.40.1550.10">
    <property type="entry name" value="CheC-like"/>
    <property type="match status" value="1"/>
</dbReference>
<keyword evidence="1" id="KW-0145">Chemotaxis</keyword>
<dbReference type="PANTHER" id="PTHR39452:SF1">
    <property type="entry name" value="CHEY-P PHOSPHATASE CHEX"/>
    <property type="match status" value="1"/>
</dbReference>
<name>A0A1V4IBL7_9FIRM</name>
<dbReference type="InterPro" id="IPR028051">
    <property type="entry name" value="CheX-like_dom"/>
</dbReference>